<reference evidence="3 4" key="1">
    <citation type="submission" date="2016-10" db="EMBL/GenBank/DDBJ databases">
        <authorList>
            <person name="de Groot N.N."/>
        </authorList>
    </citation>
    <scope>NUCLEOTIDE SEQUENCE [LARGE SCALE GENOMIC DNA]</scope>
    <source>
        <strain evidence="3 4">CPCC 201259</strain>
    </source>
</reference>
<dbReference type="STRING" id="455193.SAMN05421805_10816"/>
<dbReference type="PANTHER" id="PTHR43792:SF1">
    <property type="entry name" value="N-ACETYLTRANSFERASE DOMAIN-CONTAINING PROTEIN"/>
    <property type="match status" value="1"/>
</dbReference>
<dbReference type="SUPFAM" id="SSF55729">
    <property type="entry name" value="Acyl-CoA N-acyltransferases (Nat)"/>
    <property type="match status" value="1"/>
</dbReference>
<dbReference type="InterPro" id="IPR051531">
    <property type="entry name" value="N-acetyltransferase"/>
</dbReference>
<name>A0A1I5D589_9PSEU</name>
<evidence type="ECO:0000313" key="2">
    <source>
        <dbReference type="EMBL" id="RKT85237.1"/>
    </source>
</evidence>
<proteinExistence type="predicted"/>
<protein>
    <submittedName>
        <fullName evidence="3">Protein N-acetyltransferase, RimJ/RimL family</fullName>
    </submittedName>
    <submittedName>
        <fullName evidence="2">RimJ/RimL family protein N-acetyltransferase</fullName>
    </submittedName>
</protein>
<dbReference type="EMBL" id="RBXX01000002">
    <property type="protein sequence ID" value="RKT85237.1"/>
    <property type="molecule type" value="Genomic_DNA"/>
</dbReference>
<dbReference type="Proteomes" id="UP000270697">
    <property type="component" value="Unassembled WGS sequence"/>
</dbReference>
<gene>
    <name evidence="2" type="ORF">ATL45_3575</name>
    <name evidence="3" type="ORF">SAMN05421805_10816</name>
</gene>
<evidence type="ECO:0000313" key="5">
    <source>
        <dbReference type="Proteomes" id="UP000270697"/>
    </source>
</evidence>
<dbReference type="GO" id="GO:0016747">
    <property type="term" value="F:acyltransferase activity, transferring groups other than amino-acyl groups"/>
    <property type="evidence" value="ECO:0007669"/>
    <property type="project" value="InterPro"/>
</dbReference>
<dbReference type="AlphaFoldDB" id="A0A1I5D589"/>
<dbReference type="Proteomes" id="UP000199398">
    <property type="component" value="Unassembled WGS sequence"/>
</dbReference>
<dbReference type="EMBL" id="FOUP01000008">
    <property type="protein sequence ID" value="SFN94360.1"/>
    <property type="molecule type" value="Genomic_DNA"/>
</dbReference>
<dbReference type="InterPro" id="IPR000182">
    <property type="entry name" value="GNAT_dom"/>
</dbReference>
<keyword evidence="3" id="KW-0808">Transferase</keyword>
<evidence type="ECO:0000313" key="4">
    <source>
        <dbReference type="Proteomes" id="UP000199398"/>
    </source>
</evidence>
<evidence type="ECO:0000259" key="1">
    <source>
        <dbReference type="PROSITE" id="PS51186"/>
    </source>
</evidence>
<dbReference type="PANTHER" id="PTHR43792">
    <property type="entry name" value="GNAT FAMILY, PUTATIVE (AFU_ORTHOLOGUE AFUA_3G00765)-RELATED-RELATED"/>
    <property type="match status" value="1"/>
</dbReference>
<accession>A0A1I5D589</accession>
<feature type="domain" description="N-acetyltransferase" evidence="1">
    <location>
        <begin position="23"/>
        <end position="185"/>
    </location>
</feature>
<dbReference type="PROSITE" id="PS51186">
    <property type="entry name" value="GNAT"/>
    <property type="match status" value="1"/>
</dbReference>
<dbReference type="InterPro" id="IPR016181">
    <property type="entry name" value="Acyl_CoA_acyltransferase"/>
</dbReference>
<organism evidence="3 4">
    <name type="scientific">Saccharopolyspora antimicrobica</name>
    <dbReference type="NCBI Taxonomy" id="455193"/>
    <lineage>
        <taxon>Bacteria</taxon>
        <taxon>Bacillati</taxon>
        <taxon>Actinomycetota</taxon>
        <taxon>Actinomycetes</taxon>
        <taxon>Pseudonocardiales</taxon>
        <taxon>Pseudonocardiaceae</taxon>
        <taxon>Saccharopolyspora</taxon>
    </lineage>
</organism>
<keyword evidence="5" id="KW-1185">Reference proteome</keyword>
<evidence type="ECO:0000313" key="3">
    <source>
        <dbReference type="EMBL" id="SFN94360.1"/>
    </source>
</evidence>
<dbReference type="Gene3D" id="3.40.630.30">
    <property type="match status" value="1"/>
</dbReference>
<sequence length="204" mass="22923">MDCIGREGDYPGGMARRLVTDRLILRTWSIEDAEAALGVYGNAEVARWLSPVMEPVPDLVAMRLLLRQWIAEDARAIPPLGRWCIQRREDDRVLGGASLLLLPPGNQDLEAGWHLHPDLWAGSYASEAMFALARWAFDHEVDELFAVVRPDNARAVETVRDNGMEWAGQTDKYFGQSVELYRLRPADLDRSAPRADLPPNSTTQ</sequence>
<reference evidence="2 5" key="2">
    <citation type="submission" date="2018-10" db="EMBL/GenBank/DDBJ databases">
        <title>Sequencing the genomes of 1000 actinobacteria strains.</title>
        <authorList>
            <person name="Klenk H.-P."/>
        </authorList>
    </citation>
    <scope>NUCLEOTIDE SEQUENCE [LARGE SCALE GENOMIC DNA]</scope>
    <source>
        <strain evidence="2 5">DSM 45119</strain>
    </source>
</reference>
<dbReference type="Pfam" id="PF13302">
    <property type="entry name" value="Acetyltransf_3"/>
    <property type="match status" value="1"/>
</dbReference>